<dbReference type="GO" id="GO:0072659">
    <property type="term" value="P:protein localization to plasma membrane"/>
    <property type="evidence" value="ECO:0007669"/>
    <property type="project" value="TreeGrafter"/>
</dbReference>
<dbReference type="CDD" id="cd06768">
    <property type="entry name" value="PDZ_NHERF-like"/>
    <property type="match status" value="1"/>
</dbReference>
<evidence type="ECO:0000313" key="3">
    <source>
        <dbReference type="WBParaSite" id="SBAD_0001162601-mRNA-1"/>
    </source>
</evidence>
<proteinExistence type="predicted"/>
<dbReference type="Pfam" id="PF00595">
    <property type="entry name" value="PDZ"/>
    <property type="match status" value="1"/>
</dbReference>
<organism evidence="3">
    <name type="scientific">Soboliphyme baturini</name>
    <dbReference type="NCBI Taxonomy" id="241478"/>
    <lineage>
        <taxon>Eukaryota</taxon>
        <taxon>Metazoa</taxon>
        <taxon>Ecdysozoa</taxon>
        <taxon>Nematoda</taxon>
        <taxon>Enoplea</taxon>
        <taxon>Dorylaimia</taxon>
        <taxon>Dioctophymatida</taxon>
        <taxon>Dioctophymatoidea</taxon>
        <taxon>Soboliphymatidae</taxon>
        <taxon>Soboliphyme</taxon>
    </lineage>
</organism>
<feature type="domain" description="PDZ" evidence="2">
    <location>
        <begin position="14"/>
        <end position="96"/>
    </location>
</feature>
<name>A0A183J5U4_9BILA</name>
<dbReference type="PROSITE" id="PS50106">
    <property type="entry name" value="PDZ"/>
    <property type="match status" value="1"/>
</dbReference>
<dbReference type="SMART" id="SM00228">
    <property type="entry name" value="PDZ"/>
    <property type="match status" value="1"/>
</dbReference>
<reference evidence="3" key="1">
    <citation type="submission" date="2016-06" db="UniProtKB">
        <authorList>
            <consortium name="WormBaseParasite"/>
        </authorList>
    </citation>
    <scope>IDENTIFICATION</scope>
</reference>
<dbReference type="WBParaSite" id="SBAD_0001162601-mRNA-1">
    <property type="protein sequence ID" value="SBAD_0001162601-mRNA-1"/>
    <property type="gene ID" value="SBAD_0001162601"/>
</dbReference>
<dbReference type="SUPFAM" id="SSF50156">
    <property type="entry name" value="PDZ domain-like"/>
    <property type="match status" value="1"/>
</dbReference>
<dbReference type="InterPro" id="IPR051067">
    <property type="entry name" value="NHER"/>
</dbReference>
<dbReference type="InterPro" id="IPR001478">
    <property type="entry name" value="PDZ"/>
</dbReference>
<accession>A0A183J5U4</accession>
<protein>
    <submittedName>
        <fullName evidence="3">PDZ domain-containing protein</fullName>
    </submittedName>
</protein>
<evidence type="ECO:0000256" key="1">
    <source>
        <dbReference type="ARBA" id="ARBA00022737"/>
    </source>
</evidence>
<dbReference type="GO" id="GO:0016324">
    <property type="term" value="C:apical plasma membrane"/>
    <property type="evidence" value="ECO:0007669"/>
    <property type="project" value="TreeGrafter"/>
</dbReference>
<evidence type="ECO:0000259" key="2">
    <source>
        <dbReference type="PROSITE" id="PS50106"/>
    </source>
</evidence>
<dbReference type="GO" id="GO:0043495">
    <property type="term" value="F:protein-membrane adaptor activity"/>
    <property type="evidence" value="ECO:0007669"/>
    <property type="project" value="TreeGrafter"/>
</dbReference>
<dbReference type="InterPro" id="IPR036034">
    <property type="entry name" value="PDZ_sf"/>
</dbReference>
<keyword evidence="1" id="KW-0677">Repeat</keyword>
<dbReference type="PANTHER" id="PTHR14191">
    <property type="entry name" value="PDZ DOMAIN CONTAINING PROTEIN"/>
    <property type="match status" value="1"/>
</dbReference>
<sequence length="168" mass="18443">LFQGEVANKPIPRRCVLRKSEPSDEYGFNLHAENGKGHFIGTVDPDSIAQKSGLEEGQRIVGVNGSLVFVDTPHKEVVKLIKQQPASVELLVASPAVDEWYKDHHAEYSFSMAENYPDTSAFADSTDAVSNVEQLETHVSEMAVNNASEENGIVPSGDHEQEVILRNL</sequence>
<dbReference type="AlphaFoldDB" id="A0A183J5U4"/>
<dbReference type="Gene3D" id="2.30.42.10">
    <property type="match status" value="1"/>
</dbReference>
<dbReference type="PANTHER" id="PTHR14191:SF3">
    <property type="entry name" value="NA(+)_H(+) EXCHANGE REGULATORY COFACTOR-LIKE PROTEIN NRFL-1"/>
    <property type="match status" value="1"/>
</dbReference>